<organism evidence="2 3">
    <name type="scientific">Panaeolus cyanescens</name>
    <dbReference type="NCBI Taxonomy" id="181874"/>
    <lineage>
        <taxon>Eukaryota</taxon>
        <taxon>Fungi</taxon>
        <taxon>Dikarya</taxon>
        <taxon>Basidiomycota</taxon>
        <taxon>Agaricomycotina</taxon>
        <taxon>Agaricomycetes</taxon>
        <taxon>Agaricomycetidae</taxon>
        <taxon>Agaricales</taxon>
        <taxon>Agaricineae</taxon>
        <taxon>Galeropsidaceae</taxon>
        <taxon>Panaeolus</taxon>
    </lineage>
</organism>
<sequence length="118" mass="13663">MDQTLFTIVLVAASGLVVVSFSLGLACGFDDSRRRVNRVEFNDFDFNFNHLVSRSSDLHFQNVHVDPVGFHVNRPVFHQQIGPVYIVDPRNMQIIRGDRGLRRVNRVQRRKRVEDGRD</sequence>
<keyword evidence="1" id="KW-1133">Transmembrane helix</keyword>
<keyword evidence="1" id="KW-0812">Transmembrane</keyword>
<keyword evidence="1" id="KW-0472">Membrane</keyword>
<evidence type="ECO:0000313" key="3">
    <source>
        <dbReference type="Proteomes" id="UP000284842"/>
    </source>
</evidence>
<comment type="caution">
    <text evidence="2">The sequence shown here is derived from an EMBL/GenBank/DDBJ whole genome shotgun (WGS) entry which is preliminary data.</text>
</comment>
<gene>
    <name evidence="2" type="ORF">CVT24_012292</name>
</gene>
<evidence type="ECO:0000313" key="2">
    <source>
        <dbReference type="EMBL" id="PPQ87088.1"/>
    </source>
</evidence>
<evidence type="ECO:0000256" key="1">
    <source>
        <dbReference type="SAM" id="Phobius"/>
    </source>
</evidence>
<dbReference type="EMBL" id="NHTK01004369">
    <property type="protein sequence ID" value="PPQ87088.1"/>
    <property type="molecule type" value="Genomic_DNA"/>
</dbReference>
<proteinExistence type="predicted"/>
<name>A0A409X8G4_9AGAR</name>
<protein>
    <submittedName>
        <fullName evidence="2">Uncharacterized protein</fullName>
    </submittedName>
</protein>
<dbReference type="InParanoid" id="A0A409X8G4"/>
<accession>A0A409X8G4</accession>
<reference evidence="2 3" key="1">
    <citation type="journal article" date="2018" name="Evol. Lett.">
        <title>Horizontal gene cluster transfer increased hallucinogenic mushroom diversity.</title>
        <authorList>
            <person name="Reynolds H.T."/>
            <person name="Vijayakumar V."/>
            <person name="Gluck-Thaler E."/>
            <person name="Korotkin H.B."/>
            <person name="Matheny P.B."/>
            <person name="Slot J.C."/>
        </authorList>
    </citation>
    <scope>NUCLEOTIDE SEQUENCE [LARGE SCALE GENOMIC DNA]</scope>
    <source>
        <strain evidence="2 3">2629</strain>
    </source>
</reference>
<dbReference type="AlphaFoldDB" id="A0A409X8G4"/>
<feature type="transmembrane region" description="Helical" evidence="1">
    <location>
        <begin position="6"/>
        <end position="29"/>
    </location>
</feature>
<dbReference type="Proteomes" id="UP000284842">
    <property type="component" value="Unassembled WGS sequence"/>
</dbReference>
<keyword evidence="3" id="KW-1185">Reference proteome</keyword>